<feature type="compositionally biased region" description="Basic and acidic residues" evidence="1">
    <location>
        <begin position="340"/>
        <end position="353"/>
    </location>
</feature>
<evidence type="ECO:0000313" key="4">
    <source>
        <dbReference type="Proteomes" id="UP001633002"/>
    </source>
</evidence>
<dbReference type="PANTHER" id="PTHR34125:SF7">
    <property type="entry name" value="TRANSMEMBRANE PROTEIN"/>
    <property type="match status" value="1"/>
</dbReference>
<reference evidence="3 4" key="1">
    <citation type="submission" date="2024-09" db="EMBL/GenBank/DDBJ databases">
        <title>Chromosome-scale assembly of Riccia sorocarpa.</title>
        <authorList>
            <person name="Paukszto L."/>
        </authorList>
    </citation>
    <scope>NUCLEOTIDE SEQUENCE [LARGE SCALE GENOMIC DNA]</scope>
    <source>
        <strain evidence="3">LP-2024</strain>
        <tissue evidence="3">Aerial parts of the thallus</tissue>
    </source>
</reference>
<feature type="compositionally biased region" description="Basic and acidic residues" evidence="1">
    <location>
        <begin position="305"/>
        <end position="317"/>
    </location>
</feature>
<gene>
    <name evidence="3" type="ORF">R1sor_002532</name>
</gene>
<accession>A0ABD3GZ38</accession>
<evidence type="ECO:0000256" key="2">
    <source>
        <dbReference type="SAM" id="Phobius"/>
    </source>
</evidence>
<keyword evidence="2" id="KW-0472">Membrane</keyword>
<keyword evidence="4" id="KW-1185">Reference proteome</keyword>
<evidence type="ECO:0000313" key="3">
    <source>
        <dbReference type="EMBL" id="KAL3684510.1"/>
    </source>
</evidence>
<keyword evidence="2" id="KW-0812">Transmembrane</keyword>
<name>A0ABD3GZ38_9MARC</name>
<organism evidence="3 4">
    <name type="scientific">Riccia sorocarpa</name>
    <dbReference type="NCBI Taxonomy" id="122646"/>
    <lineage>
        <taxon>Eukaryota</taxon>
        <taxon>Viridiplantae</taxon>
        <taxon>Streptophyta</taxon>
        <taxon>Embryophyta</taxon>
        <taxon>Marchantiophyta</taxon>
        <taxon>Marchantiopsida</taxon>
        <taxon>Marchantiidae</taxon>
        <taxon>Marchantiales</taxon>
        <taxon>Ricciaceae</taxon>
        <taxon>Riccia</taxon>
    </lineage>
</organism>
<feature type="region of interest" description="Disordered" evidence="1">
    <location>
        <begin position="460"/>
        <end position="482"/>
    </location>
</feature>
<dbReference type="EMBL" id="JBJQOH010000006">
    <property type="protein sequence ID" value="KAL3684510.1"/>
    <property type="molecule type" value="Genomic_DNA"/>
</dbReference>
<feature type="transmembrane region" description="Helical" evidence="2">
    <location>
        <begin position="12"/>
        <end position="32"/>
    </location>
</feature>
<dbReference type="PANTHER" id="PTHR34125">
    <property type="entry name" value="OS01G0762900 PROTEIN"/>
    <property type="match status" value="1"/>
</dbReference>
<feature type="compositionally biased region" description="Polar residues" evidence="1">
    <location>
        <begin position="253"/>
        <end position="263"/>
    </location>
</feature>
<feature type="region of interest" description="Disordered" evidence="1">
    <location>
        <begin position="229"/>
        <end position="364"/>
    </location>
</feature>
<keyword evidence="2" id="KW-1133">Transmembrane helix</keyword>
<protein>
    <submittedName>
        <fullName evidence="3">Uncharacterized protein</fullName>
    </submittedName>
</protein>
<comment type="caution">
    <text evidence="3">The sequence shown here is derived from an EMBL/GenBank/DDBJ whole genome shotgun (WGS) entry which is preliminary data.</text>
</comment>
<sequence>MGRVTMPIDLFEIVSLVWDHPLIVGLFILMLTPPMFPVLVFFSPLLISTALCAVALISVGEQSEDPSKGNGAGGDDGEIFPAAAYRESRAIRRRRGIPGEDNWLDWVRGDMEPGSVWGQTESSMFIEDVKEENLLADFRVDGGGIDMKEEDYHRQQVREFEGRNLGERSFSFRTGAVLAAKTLGGSPDRDSSMSLIPFQNNNNPTSTFAPAAQIPPMFHYPLTGGTNFMGAVPVGQRPPHTRRPQEEQPPKSGIQQQQKTSLSFGDGFLSGNFEQPVNAVRPQPDHQQRKSLASFGSGFFSFNVDEPKKENELETRSKQQQQHPPPKQLVSFGSGFFSDVHVEPEEENRRQAQHDANSAGVRGSIGMPESVDRHQKGWHHHWRSVPPSPDLRQRGSIFEFRRDRGADKGDGIDSTWDRKAKAASNERFKANTYNAGLIPGNAVIYTAEPAPVDTRQLQRDSLADRQRAGSTSTSRQKRNGMAARHALLVEKENTVMPFSLRRK</sequence>
<dbReference type="AlphaFoldDB" id="A0ABD3GZ38"/>
<evidence type="ECO:0000256" key="1">
    <source>
        <dbReference type="SAM" id="MobiDB-lite"/>
    </source>
</evidence>
<dbReference type="Proteomes" id="UP001633002">
    <property type="component" value="Unassembled WGS sequence"/>
</dbReference>
<proteinExistence type="predicted"/>